<dbReference type="Gene3D" id="3.40.50.300">
    <property type="entry name" value="P-loop containing nucleotide triphosphate hydrolases"/>
    <property type="match status" value="1"/>
</dbReference>
<evidence type="ECO:0000256" key="7">
    <source>
        <dbReference type="ARBA" id="ARBA00023065"/>
    </source>
</evidence>
<dbReference type="GO" id="GO:0005524">
    <property type="term" value="F:ATP binding"/>
    <property type="evidence" value="ECO:0007669"/>
    <property type="project" value="UniProtKB-KW"/>
</dbReference>
<dbReference type="SMART" id="SM00382">
    <property type="entry name" value="AAA"/>
    <property type="match status" value="1"/>
</dbReference>
<dbReference type="InterPro" id="IPR013611">
    <property type="entry name" value="Transp-assoc_OB_typ2"/>
</dbReference>
<evidence type="ECO:0000256" key="8">
    <source>
        <dbReference type="ARBA" id="ARBA00023136"/>
    </source>
</evidence>
<dbReference type="InterPro" id="IPR017871">
    <property type="entry name" value="ABC_transporter-like_CS"/>
</dbReference>
<dbReference type="SUPFAM" id="SSF52540">
    <property type="entry name" value="P-loop containing nucleoside triphosphate hydrolases"/>
    <property type="match status" value="1"/>
</dbReference>
<name>A0ABW5DQ31_9PROT</name>
<dbReference type="EMBL" id="JBHUIP010000004">
    <property type="protein sequence ID" value="MFD2262620.1"/>
    <property type="molecule type" value="Genomic_DNA"/>
</dbReference>
<dbReference type="InterPro" id="IPR003439">
    <property type="entry name" value="ABC_transporter-like_ATP-bd"/>
</dbReference>
<keyword evidence="3" id="KW-0410">Iron transport</keyword>
<keyword evidence="6" id="KW-0408">Iron</keyword>
<dbReference type="PANTHER" id="PTHR42781">
    <property type="entry name" value="SPERMIDINE/PUTRESCINE IMPORT ATP-BINDING PROTEIN POTA"/>
    <property type="match status" value="1"/>
</dbReference>
<keyword evidence="5 10" id="KW-0067">ATP-binding</keyword>
<evidence type="ECO:0000259" key="9">
    <source>
        <dbReference type="PROSITE" id="PS50893"/>
    </source>
</evidence>
<dbReference type="Pfam" id="PF08402">
    <property type="entry name" value="TOBE_2"/>
    <property type="match status" value="1"/>
</dbReference>
<keyword evidence="1" id="KW-0813">Transport</keyword>
<gene>
    <name evidence="10" type="ORF">ACFSM5_06950</name>
</gene>
<accession>A0ABW5DQ31</accession>
<dbReference type="SUPFAM" id="SSF50331">
    <property type="entry name" value="MOP-like"/>
    <property type="match status" value="1"/>
</dbReference>
<dbReference type="PANTHER" id="PTHR42781:SF4">
    <property type="entry name" value="SPERMIDINE_PUTRESCINE IMPORT ATP-BINDING PROTEIN POTA"/>
    <property type="match status" value="1"/>
</dbReference>
<keyword evidence="8" id="KW-0472">Membrane</keyword>
<dbReference type="InterPro" id="IPR015853">
    <property type="entry name" value="ABC_transpr_FbpC"/>
</dbReference>
<keyword evidence="4" id="KW-0547">Nucleotide-binding</keyword>
<evidence type="ECO:0000256" key="5">
    <source>
        <dbReference type="ARBA" id="ARBA00022840"/>
    </source>
</evidence>
<protein>
    <submittedName>
        <fullName evidence="10">ABC transporter ATP-binding protein</fullName>
    </submittedName>
</protein>
<keyword evidence="2" id="KW-1003">Cell membrane</keyword>
<dbReference type="CDD" id="cd03259">
    <property type="entry name" value="ABC_Carb_Solutes_like"/>
    <property type="match status" value="1"/>
</dbReference>
<proteinExistence type="predicted"/>
<feature type="domain" description="ABC transporter" evidence="9">
    <location>
        <begin position="6"/>
        <end position="239"/>
    </location>
</feature>
<dbReference type="Proteomes" id="UP001597295">
    <property type="component" value="Unassembled WGS sequence"/>
</dbReference>
<evidence type="ECO:0000313" key="10">
    <source>
        <dbReference type="EMBL" id="MFD2262620.1"/>
    </source>
</evidence>
<dbReference type="Pfam" id="PF00005">
    <property type="entry name" value="ABC_tran"/>
    <property type="match status" value="1"/>
</dbReference>
<dbReference type="InterPro" id="IPR008995">
    <property type="entry name" value="Mo/tungstate-bd_C_term_dom"/>
</dbReference>
<dbReference type="InterPro" id="IPR003593">
    <property type="entry name" value="AAA+_ATPase"/>
</dbReference>
<dbReference type="InterPro" id="IPR027417">
    <property type="entry name" value="P-loop_NTPase"/>
</dbReference>
<sequence>MTTPALEINRIGHRYGAVPAVREVSLAIAPGEVVCLVGPSGCGKSTLLRLAAGLETLQHGQVSLGGEVVAEEGGRQLPPEKRRIGLVFQDYALFPHLTVSENIAFGLDRLPKPDRMPVAEAWLERIGLSAYGKAYPHALSGGQQQRVALARALAPEPRVLLLDEPFSGLDAGLRDGLREDTLGLLKQAGAATLMVTHDPEEAMLMADRLALMRAGQIEQIGRPIELYAKPASAFVASFFGSVNRFEAMAFGGSVETPLGRLAAPLGTDGKVEVFVRHEAVHLTAATEGQPAAGKVLDARTIGRATIVRLAVDGLEPPLVARVPGYFAESVGASVGLQLDPSRIHVFPLAA</sequence>
<dbReference type="InterPro" id="IPR050093">
    <property type="entry name" value="ABC_SmlMolc_Importer"/>
</dbReference>
<evidence type="ECO:0000313" key="11">
    <source>
        <dbReference type="Proteomes" id="UP001597295"/>
    </source>
</evidence>
<evidence type="ECO:0000256" key="2">
    <source>
        <dbReference type="ARBA" id="ARBA00022475"/>
    </source>
</evidence>
<dbReference type="RefSeq" id="WP_379875577.1">
    <property type="nucleotide sequence ID" value="NZ_JBHUIP010000004.1"/>
</dbReference>
<dbReference type="PROSITE" id="PS00211">
    <property type="entry name" value="ABC_TRANSPORTER_1"/>
    <property type="match status" value="1"/>
</dbReference>
<keyword evidence="7" id="KW-0406">Ion transport</keyword>
<evidence type="ECO:0000256" key="3">
    <source>
        <dbReference type="ARBA" id="ARBA00022496"/>
    </source>
</evidence>
<evidence type="ECO:0000256" key="1">
    <source>
        <dbReference type="ARBA" id="ARBA00022448"/>
    </source>
</evidence>
<dbReference type="PROSITE" id="PS50893">
    <property type="entry name" value="ABC_TRANSPORTER_2"/>
    <property type="match status" value="1"/>
</dbReference>
<comment type="caution">
    <text evidence="10">The sequence shown here is derived from an EMBL/GenBank/DDBJ whole genome shotgun (WGS) entry which is preliminary data.</text>
</comment>
<evidence type="ECO:0000256" key="6">
    <source>
        <dbReference type="ARBA" id="ARBA00023004"/>
    </source>
</evidence>
<organism evidence="10 11">
    <name type="scientific">Lacibacterium aquatile</name>
    <dbReference type="NCBI Taxonomy" id="1168082"/>
    <lineage>
        <taxon>Bacteria</taxon>
        <taxon>Pseudomonadati</taxon>
        <taxon>Pseudomonadota</taxon>
        <taxon>Alphaproteobacteria</taxon>
        <taxon>Rhodospirillales</taxon>
        <taxon>Rhodospirillaceae</taxon>
    </lineage>
</organism>
<reference evidence="11" key="1">
    <citation type="journal article" date="2019" name="Int. J. Syst. Evol. Microbiol.">
        <title>The Global Catalogue of Microorganisms (GCM) 10K type strain sequencing project: providing services to taxonomists for standard genome sequencing and annotation.</title>
        <authorList>
            <consortium name="The Broad Institute Genomics Platform"/>
            <consortium name="The Broad Institute Genome Sequencing Center for Infectious Disease"/>
            <person name="Wu L."/>
            <person name="Ma J."/>
        </authorList>
    </citation>
    <scope>NUCLEOTIDE SEQUENCE [LARGE SCALE GENOMIC DNA]</scope>
    <source>
        <strain evidence="11">CGMCC 1.19062</strain>
    </source>
</reference>
<keyword evidence="11" id="KW-1185">Reference proteome</keyword>
<evidence type="ECO:0000256" key="4">
    <source>
        <dbReference type="ARBA" id="ARBA00022741"/>
    </source>
</evidence>